<dbReference type="PANTHER" id="PTHR42850:SF4">
    <property type="entry name" value="ZINC-DEPENDENT ENDOPOLYPHOSPHATASE"/>
    <property type="match status" value="1"/>
</dbReference>
<dbReference type="Gene3D" id="3.60.21.10">
    <property type="match status" value="1"/>
</dbReference>
<dbReference type="RefSeq" id="WP_144536303.1">
    <property type="nucleotide sequence ID" value="NZ_JACSQO010000004.1"/>
</dbReference>
<reference evidence="2 3" key="1">
    <citation type="submission" date="2020-08" db="EMBL/GenBank/DDBJ databases">
        <title>A Genomic Blueprint of the Chicken Gut Microbiome.</title>
        <authorList>
            <person name="Gilroy R."/>
            <person name="Ravi A."/>
            <person name="Getino M."/>
            <person name="Pursley I."/>
            <person name="Horton D.L."/>
            <person name="Alikhan N.-F."/>
            <person name="Baker D."/>
            <person name="Gharbi K."/>
            <person name="Hall N."/>
            <person name="Watson M."/>
            <person name="Adriaenssens E.M."/>
            <person name="Foster-Nyarko E."/>
            <person name="Jarju S."/>
            <person name="Secka A."/>
            <person name="Antonio M."/>
            <person name="Oren A."/>
            <person name="Chaudhuri R."/>
            <person name="La Ragione R.M."/>
            <person name="Hildebrand F."/>
            <person name="Pallen M.J."/>
        </authorList>
    </citation>
    <scope>NUCLEOTIDE SEQUENCE [LARGE SCALE GENOMIC DNA]</scope>
    <source>
        <strain evidence="2 3">Sa2BUA9</strain>
    </source>
</reference>
<proteinExistence type="predicted"/>
<keyword evidence="3" id="KW-1185">Reference proteome</keyword>
<dbReference type="InterPro" id="IPR029052">
    <property type="entry name" value="Metallo-depent_PP-like"/>
</dbReference>
<comment type="caution">
    <text evidence="2">The sequence shown here is derived from an EMBL/GenBank/DDBJ whole genome shotgun (WGS) entry which is preliminary data.</text>
</comment>
<dbReference type="PANTHER" id="PTHR42850">
    <property type="entry name" value="METALLOPHOSPHOESTERASE"/>
    <property type="match status" value="1"/>
</dbReference>
<dbReference type="Pfam" id="PF00149">
    <property type="entry name" value="Metallophos"/>
    <property type="match status" value="1"/>
</dbReference>
<accession>A0ABR8RAG6</accession>
<gene>
    <name evidence="2" type="ORF">H9650_10405</name>
</gene>
<evidence type="ECO:0000313" key="3">
    <source>
        <dbReference type="Proteomes" id="UP000640786"/>
    </source>
</evidence>
<dbReference type="Proteomes" id="UP000640786">
    <property type="component" value="Unassembled WGS sequence"/>
</dbReference>
<dbReference type="SUPFAM" id="SSF56300">
    <property type="entry name" value="Metallo-dependent phosphatases"/>
    <property type="match status" value="1"/>
</dbReference>
<evidence type="ECO:0000313" key="2">
    <source>
        <dbReference type="EMBL" id="MBD7944527.1"/>
    </source>
</evidence>
<dbReference type="InterPro" id="IPR004843">
    <property type="entry name" value="Calcineurin-like_PHP"/>
</dbReference>
<organism evidence="2 3">
    <name type="scientific">Psychrobacillus faecigallinarum</name>
    <dbReference type="NCBI Taxonomy" id="2762235"/>
    <lineage>
        <taxon>Bacteria</taxon>
        <taxon>Bacillati</taxon>
        <taxon>Bacillota</taxon>
        <taxon>Bacilli</taxon>
        <taxon>Bacillales</taxon>
        <taxon>Bacillaceae</taxon>
        <taxon>Psychrobacillus</taxon>
    </lineage>
</organism>
<dbReference type="EMBL" id="JACSQO010000004">
    <property type="protein sequence ID" value="MBD7944527.1"/>
    <property type="molecule type" value="Genomic_DNA"/>
</dbReference>
<protein>
    <submittedName>
        <fullName evidence="2">Serine/threonine protein phosphatase</fullName>
    </submittedName>
</protein>
<name>A0ABR8RAG6_9BACI</name>
<evidence type="ECO:0000259" key="1">
    <source>
        <dbReference type="Pfam" id="PF00149"/>
    </source>
</evidence>
<dbReference type="InterPro" id="IPR050126">
    <property type="entry name" value="Ap4A_hydrolase"/>
</dbReference>
<sequence>MLNFKRLNLEHNKRVIIISDIHGNLHLFKSLLEKVNYQSEDYLFINGDLCEKGDNSLEVIEFVRLLQESSSNVFITKGNCDVVHRYIIQEDKSIISYMKNRKKSVLNEMLNQHGKSLDEYTSLSELSKFYQKHYSEMIAWLEGLPIAFETENFIVVHAGIDPIKDWKLTDEETALNISSFLDKGHQANKLVIVGHWPVINYRSTSVSSHNPMIDIDKNIISIDGGNQIKQDGQLNALIIEGDTYSYTYVDNLSKYIIAHNDFGGCSNRVGTVAYPNYELKIIRQEEYFTLCENVKLGIEQWIKNEYIIEKNGTNFCRTDLSTTFLPVMRGEKVWVVDDGCAGYMLVKNVLGEIGWIEQ</sequence>
<feature type="domain" description="Calcineurin-like phosphoesterase" evidence="1">
    <location>
        <begin position="14"/>
        <end position="200"/>
    </location>
</feature>